<dbReference type="InterPro" id="IPR009003">
    <property type="entry name" value="Peptidase_S1_PA"/>
</dbReference>
<organism evidence="3">
    <name type="scientific">Chromera velia CCMP2878</name>
    <dbReference type="NCBI Taxonomy" id="1169474"/>
    <lineage>
        <taxon>Eukaryota</taxon>
        <taxon>Sar</taxon>
        <taxon>Alveolata</taxon>
        <taxon>Colpodellida</taxon>
        <taxon>Chromeraceae</taxon>
        <taxon>Chromera</taxon>
    </lineage>
</organism>
<dbReference type="Gene3D" id="2.40.10.10">
    <property type="entry name" value="Trypsin-like serine proteases"/>
    <property type="match status" value="1"/>
</dbReference>
<gene>
    <name evidence="3" type="ORF">Cvel_10383</name>
</gene>
<feature type="signal peptide" evidence="2">
    <location>
        <begin position="1"/>
        <end position="22"/>
    </location>
</feature>
<dbReference type="Pfam" id="PF13365">
    <property type="entry name" value="Trypsin_2"/>
    <property type="match status" value="1"/>
</dbReference>
<sequence length="856" mass="93475">MGVWRKWLLLAIFGVLASPALSAENENIQANVFWYGSDDFQEADPVEYPEARGVVGLFSRDRLERVGDSFAFKNRSLAQFWFEAGKPLCPDTPFRDQPSAASCTGFLVAENVVATAGHCFRRQTCSSTYIVFDFFTNTTRAKEDNPDELLIPKENVYRCAQMIAGRLEMYVTGSDWALLELDRPVTDRAPLALRREGMIGEGERVFMLSHFNGLPQKVSGAPTEEEKEEAEQDSSSLSLPSPSPEPAVSMTTVESDGTWRRPHCTFLRQCSWDEAAKQACAQAICTMSGLGSAGAVFVSASNNPCEAGISRRGYYGFLMDRVKVARVRREFEARVVANCTGAERADLDGLPNAVVDSSPRTFFVSTIDDMNGSSGAPVFNAETREVEGVHVRGSSATEEVIPDRMQWCYRIRNCPDPIVNDNAQPTSSECRGGQHVRVSAFTPTLDIFVTASKTIEAIRDHAFNVTLEGPFPSSLPQQIPANDSLQLNFTLPPSPEGLPLYLHRAFVRVEIDHEQAEDIEIRIRGPYRTLAWRGDLRGVDEDGVFEDDLDSRLSLSQALALTGPGEVSVGHEAPEGVWTIDLVDDVWGHEGNVTGVSLVAEVSLVEEHRDGGEEGDSLVPSAGERGWQWKGPEGVIVVHVEDDREMRASEDEVSGPLWEIPDATEGGGRADAIPTAPNFQLNNTLVIVFEVDASSFPDNVALTDLSLNVSVAHGDRQSLFGKLISPVGMEIDTGIFPPSEGRGGPNEDRRKVDDHEGRNSTAAETGEGSGNSTVSLGGDEGEGGMQGEEFEVEAEAVVFGRGGWRRDPLMTVFARRHRAPDDFHGEWQLELTDVVDANVTGSVESATLSLFYSTIA</sequence>
<reference evidence="3" key="1">
    <citation type="submission" date="2014-11" db="EMBL/GenBank/DDBJ databases">
        <authorList>
            <person name="Otto D Thomas"/>
            <person name="Naeem Raeece"/>
        </authorList>
    </citation>
    <scope>NUCLEOTIDE SEQUENCE</scope>
</reference>
<dbReference type="VEuPathDB" id="CryptoDB:Cvel_10383"/>
<evidence type="ECO:0000313" key="3">
    <source>
        <dbReference type="EMBL" id="CEM51097.1"/>
    </source>
</evidence>
<dbReference type="InterPro" id="IPR043504">
    <property type="entry name" value="Peptidase_S1_PA_chymotrypsin"/>
</dbReference>
<dbReference type="EMBL" id="CDMZ01004847">
    <property type="protein sequence ID" value="CEM51097.1"/>
    <property type="molecule type" value="Genomic_DNA"/>
</dbReference>
<proteinExistence type="predicted"/>
<evidence type="ECO:0000256" key="1">
    <source>
        <dbReference type="SAM" id="MobiDB-lite"/>
    </source>
</evidence>
<dbReference type="SUPFAM" id="SSF50494">
    <property type="entry name" value="Trypsin-like serine proteases"/>
    <property type="match status" value="1"/>
</dbReference>
<keyword evidence="2" id="KW-0732">Signal</keyword>
<name>A0A0G4I2F9_9ALVE</name>
<feature type="region of interest" description="Disordered" evidence="1">
    <location>
        <begin position="216"/>
        <end position="254"/>
    </location>
</feature>
<feature type="compositionally biased region" description="Basic and acidic residues" evidence="1">
    <location>
        <begin position="745"/>
        <end position="758"/>
    </location>
</feature>
<dbReference type="AlphaFoldDB" id="A0A0G4I2F9"/>
<feature type="region of interest" description="Disordered" evidence="1">
    <location>
        <begin position="731"/>
        <end position="785"/>
    </location>
</feature>
<accession>A0A0G4I2F9</accession>
<feature type="chain" id="PRO_5005192125" evidence="2">
    <location>
        <begin position="23"/>
        <end position="856"/>
    </location>
</feature>
<dbReference type="PhylomeDB" id="A0A0G4I2F9"/>
<feature type="compositionally biased region" description="Acidic residues" evidence="1">
    <location>
        <begin position="223"/>
        <end position="232"/>
    </location>
</feature>
<evidence type="ECO:0000256" key="2">
    <source>
        <dbReference type="SAM" id="SignalP"/>
    </source>
</evidence>
<protein>
    <submittedName>
        <fullName evidence="3">Uncharacterized protein</fullName>
    </submittedName>
</protein>